<proteinExistence type="predicted"/>
<keyword evidence="2" id="KW-0802">TPR repeat</keyword>
<evidence type="ECO:0000313" key="4">
    <source>
        <dbReference type="Proteomes" id="UP001374535"/>
    </source>
</evidence>
<gene>
    <name evidence="3" type="ORF">V8G54_014581</name>
</gene>
<dbReference type="SUPFAM" id="SSF48452">
    <property type="entry name" value="TPR-like"/>
    <property type="match status" value="1"/>
</dbReference>
<keyword evidence="4" id="KW-1185">Reference proteome</keyword>
<dbReference type="PANTHER" id="PTHR15704">
    <property type="entry name" value="SUPERKILLER 3 PROTEIN-RELATED"/>
    <property type="match status" value="1"/>
</dbReference>
<dbReference type="GO" id="GO:0055087">
    <property type="term" value="C:Ski complex"/>
    <property type="evidence" value="ECO:0007669"/>
    <property type="project" value="InterPro"/>
</dbReference>
<dbReference type="InterPro" id="IPR011990">
    <property type="entry name" value="TPR-like_helical_dom_sf"/>
</dbReference>
<name>A0AAQ3RZD0_VIGMU</name>
<dbReference type="InterPro" id="IPR039226">
    <property type="entry name" value="Ski3/TTC37"/>
</dbReference>
<dbReference type="PANTHER" id="PTHR15704:SF7">
    <property type="entry name" value="SUPERKILLER COMPLEX PROTEIN 3"/>
    <property type="match status" value="1"/>
</dbReference>
<evidence type="ECO:0000313" key="3">
    <source>
        <dbReference type="EMBL" id="WVZ10051.1"/>
    </source>
</evidence>
<dbReference type="AlphaFoldDB" id="A0AAQ3RZD0"/>
<evidence type="ECO:0000256" key="1">
    <source>
        <dbReference type="ARBA" id="ARBA00022737"/>
    </source>
</evidence>
<evidence type="ECO:0000256" key="2">
    <source>
        <dbReference type="ARBA" id="ARBA00022803"/>
    </source>
</evidence>
<reference evidence="3 4" key="1">
    <citation type="journal article" date="2023" name="Life. Sci Alliance">
        <title>Evolutionary insights into 3D genome organization and epigenetic landscape of Vigna mungo.</title>
        <authorList>
            <person name="Junaid A."/>
            <person name="Singh B."/>
            <person name="Bhatia S."/>
        </authorList>
    </citation>
    <scope>NUCLEOTIDE SEQUENCE [LARGE SCALE GENOMIC DNA]</scope>
    <source>
        <strain evidence="3">Urdbean</strain>
    </source>
</reference>
<dbReference type="Gene3D" id="1.25.40.10">
    <property type="entry name" value="Tetratricopeptide repeat domain"/>
    <property type="match status" value="1"/>
</dbReference>
<dbReference type="GO" id="GO:0006401">
    <property type="term" value="P:RNA catabolic process"/>
    <property type="evidence" value="ECO:0007669"/>
    <property type="project" value="InterPro"/>
</dbReference>
<dbReference type="Proteomes" id="UP001374535">
    <property type="component" value="Chromosome 5"/>
</dbReference>
<keyword evidence="1" id="KW-0677">Repeat</keyword>
<accession>A0AAQ3RZD0</accession>
<protein>
    <submittedName>
        <fullName evidence="3">Uncharacterized protein</fullName>
    </submittedName>
</protein>
<dbReference type="EMBL" id="CP144696">
    <property type="protein sequence ID" value="WVZ10051.1"/>
    <property type="molecule type" value="Genomic_DNA"/>
</dbReference>
<organism evidence="3 4">
    <name type="scientific">Vigna mungo</name>
    <name type="common">Black gram</name>
    <name type="synonym">Phaseolus mungo</name>
    <dbReference type="NCBI Taxonomy" id="3915"/>
    <lineage>
        <taxon>Eukaryota</taxon>
        <taxon>Viridiplantae</taxon>
        <taxon>Streptophyta</taxon>
        <taxon>Embryophyta</taxon>
        <taxon>Tracheophyta</taxon>
        <taxon>Spermatophyta</taxon>
        <taxon>Magnoliopsida</taxon>
        <taxon>eudicotyledons</taxon>
        <taxon>Gunneridae</taxon>
        <taxon>Pentapetalae</taxon>
        <taxon>rosids</taxon>
        <taxon>fabids</taxon>
        <taxon>Fabales</taxon>
        <taxon>Fabaceae</taxon>
        <taxon>Papilionoideae</taxon>
        <taxon>50 kb inversion clade</taxon>
        <taxon>NPAAA clade</taxon>
        <taxon>indigoferoid/millettioid clade</taxon>
        <taxon>Phaseoleae</taxon>
        <taxon>Vigna</taxon>
    </lineage>
</organism>
<sequence>MRDISINLARTLSKAGNAADALQECENLNKEGALDEEGLQVYAFSLWQLGKNDLALTVARSLAATLSSMQRTSVATSICFICRLVYYICGLDAVITSIVKMPKDLFQSSKVSFVMSAIHALDGQNRLEFVVTGSRHFLKYYEEIAGMHLLIALSKLVKNEPDSLDIQSGVAHLKKAMHMFPNYSLLRNLLGYLLVTSKELDNYHVAMRCCKLDHLDLSDKKGFKSAADIHGAGAVACYTTCNSSPKFTFPTCAKQCSNHPGAIRYLQKCFHQKPWNHDARYLLVLNYLQRAREQKFPQHLCGILNRLTQAALSNELYSGTGLLFQYRYFQLLLCASEVSLQCGNHTTCITHAETASELLLPDDYLFFAHLLLCRVYAMKGDHPSFRKEYMLCLELKTDYHIGWICLKLMECRYELQIDSNATDLNFEECVKRSGKLCDMWTAAYNLVRGMVSFQKRDLFSAEEFMKHACSLAGFESCLFLCHEMRPAELYFQMHLLARELKVGPNFTSSMESSQSPLRWVIRAIHMNPSCMRYWKVLQKLME</sequence>